<proteinExistence type="predicted"/>
<sequence length="16" mass="1764">MFALDGGDVEVDNLIR</sequence>
<name>A0A392VZ09_9FABA</name>
<comment type="caution">
    <text evidence="1">The sequence shown here is derived from an EMBL/GenBank/DDBJ whole genome shotgun (WGS) entry which is preliminary data.</text>
</comment>
<organism evidence="1 2">
    <name type="scientific">Trifolium medium</name>
    <dbReference type="NCBI Taxonomy" id="97028"/>
    <lineage>
        <taxon>Eukaryota</taxon>
        <taxon>Viridiplantae</taxon>
        <taxon>Streptophyta</taxon>
        <taxon>Embryophyta</taxon>
        <taxon>Tracheophyta</taxon>
        <taxon>Spermatophyta</taxon>
        <taxon>Magnoliopsida</taxon>
        <taxon>eudicotyledons</taxon>
        <taxon>Gunneridae</taxon>
        <taxon>Pentapetalae</taxon>
        <taxon>rosids</taxon>
        <taxon>fabids</taxon>
        <taxon>Fabales</taxon>
        <taxon>Fabaceae</taxon>
        <taxon>Papilionoideae</taxon>
        <taxon>50 kb inversion clade</taxon>
        <taxon>NPAAA clade</taxon>
        <taxon>Hologalegina</taxon>
        <taxon>IRL clade</taxon>
        <taxon>Trifolieae</taxon>
        <taxon>Trifolium</taxon>
    </lineage>
</organism>
<feature type="non-terminal residue" evidence="1">
    <location>
        <position position="16"/>
    </location>
</feature>
<dbReference type="Proteomes" id="UP000265520">
    <property type="component" value="Unassembled WGS sequence"/>
</dbReference>
<evidence type="ECO:0000313" key="1">
    <source>
        <dbReference type="EMBL" id="MCI93227.1"/>
    </source>
</evidence>
<evidence type="ECO:0000313" key="2">
    <source>
        <dbReference type="Proteomes" id="UP000265520"/>
    </source>
</evidence>
<keyword evidence="2" id="KW-1185">Reference proteome</keyword>
<dbReference type="AlphaFoldDB" id="A0A392VZ09"/>
<protein>
    <submittedName>
        <fullName evidence="1">Uncharacterized protein</fullName>
    </submittedName>
</protein>
<reference evidence="1 2" key="1">
    <citation type="journal article" date="2018" name="Front. Plant Sci.">
        <title>Red Clover (Trifolium pratense) and Zigzag Clover (T. medium) - A Picture of Genomic Similarities and Differences.</title>
        <authorList>
            <person name="Dluhosova J."/>
            <person name="Istvanek J."/>
            <person name="Nedelnik J."/>
            <person name="Repkova J."/>
        </authorList>
    </citation>
    <scope>NUCLEOTIDE SEQUENCE [LARGE SCALE GENOMIC DNA]</scope>
    <source>
        <strain evidence="2">cv. 10/8</strain>
        <tissue evidence="1">Leaf</tissue>
    </source>
</reference>
<dbReference type="EMBL" id="LXQA011323414">
    <property type="protein sequence ID" value="MCI93227.1"/>
    <property type="molecule type" value="Genomic_DNA"/>
</dbReference>
<accession>A0A392VZ09</accession>